<dbReference type="SMART" id="SM00239">
    <property type="entry name" value="C2"/>
    <property type="match status" value="2"/>
</dbReference>
<evidence type="ECO:0000313" key="5">
    <source>
        <dbReference type="Proteomes" id="UP000504629"/>
    </source>
</evidence>
<dbReference type="AlphaFoldDB" id="A0A6J2K8E3"/>
<dbReference type="OrthoDB" id="5973539at2759"/>
<keyword evidence="2" id="KW-0106">Calcium</keyword>
<keyword evidence="1" id="KW-0479">Metal-binding</keyword>
<sequence length="690" mass="79504">MFLRMKKFIFRKKIIFESLKNDELQMATLDTENRMVSFCGTSNEIGVTVGDETFNEQSDDKVMLQVTEKAVIDSTENTSCKSIIQVLKSEHWELSPISLYSKTDNLSFPIPDGFGMDPMVPNTLVVSADIMDRIGSGLSLLRDHGKKVQKYMWKNRKFDVLKKPTKSLVNIVLIEAKDLPDDQTTTCNGLYCKFKLGNESHKSRQVLKTKPAWCERFNIYLYEENNLEVSLWHKGKQKNFMGRCVIDLSRLEKEKTHDIWQELECGYGFIHMLITVNGSQLTRGLAVDNIPTSNNVLHPTPNIEEFSWYRLKNNWNEVGQLSVTVYGARGLSPLGISGKADAYCVLVLDNSRIQTHTVRGAAEPMWNKSYTFAVNDITSTLDIKVHDESIIGETLGKISIPLLRIINDEKRWYALKDKMKKSNAKGNCPRILLQMSIVWNPLKAALRTLSPKEAKYDQKTPKKFSIPLIYNNLLFIKDIFNVVHTGNEYLKNSFEWENREKSVLALCAWLVFWFFFRMWMTPLLVLLPFLYYWTGHRSNSTTNSLSNIYGSEDELSEEDLESTKDEKTIKTRLYGLQELTFTIKDGIDYIVSLLERVKNLLNFTVPYLSYLAMAAMVGLSVAFYLIPANYIFMALGIYKFTRKYLNPDRVPNNDILDFISRVPDDRTLKQWQELKVPEPSLSRTGSKCRR</sequence>
<keyword evidence="3" id="KW-0812">Transmembrane</keyword>
<accession>A0A6J2K8E3</accession>
<keyword evidence="3" id="KW-1133">Transmembrane helix</keyword>
<dbReference type="GO" id="GO:0005509">
    <property type="term" value="F:calcium ion binding"/>
    <property type="evidence" value="ECO:0007669"/>
    <property type="project" value="TreeGrafter"/>
</dbReference>
<keyword evidence="3" id="KW-0472">Membrane</keyword>
<dbReference type="PANTHER" id="PTHR45911">
    <property type="entry name" value="C2 DOMAIN-CONTAINING PROTEIN"/>
    <property type="match status" value="1"/>
</dbReference>
<evidence type="ECO:0000313" key="6">
    <source>
        <dbReference type="RefSeq" id="XP_028038235.1"/>
    </source>
</evidence>
<dbReference type="Gene3D" id="2.60.40.150">
    <property type="entry name" value="C2 domain"/>
    <property type="match status" value="2"/>
</dbReference>
<feature type="transmembrane region" description="Helical" evidence="3">
    <location>
        <begin position="503"/>
        <end position="533"/>
    </location>
</feature>
<feature type="transmembrane region" description="Helical" evidence="3">
    <location>
        <begin position="607"/>
        <end position="632"/>
    </location>
</feature>
<dbReference type="PANTHER" id="PTHR45911:SF4">
    <property type="entry name" value="MULTIPLE C2 AND TRANSMEMBRANE DOMAIN-CONTAINING PROTEIN"/>
    <property type="match status" value="1"/>
</dbReference>
<dbReference type="InterPro" id="IPR035892">
    <property type="entry name" value="C2_domain_sf"/>
</dbReference>
<evidence type="ECO:0000259" key="4">
    <source>
        <dbReference type="PROSITE" id="PS50004"/>
    </source>
</evidence>
<organism evidence="5 6">
    <name type="scientific">Bombyx mandarina</name>
    <name type="common">Wild silk moth</name>
    <name type="synonym">Wild silkworm</name>
    <dbReference type="NCBI Taxonomy" id="7092"/>
    <lineage>
        <taxon>Eukaryota</taxon>
        <taxon>Metazoa</taxon>
        <taxon>Ecdysozoa</taxon>
        <taxon>Arthropoda</taxon>
        <taxon>Hexapoda</taxon>
        <taxon>Insecta</taxon>
        <taxon>Pterygota</taxon>
        <taxon>Neoptera</taxon>
        <taxon>Endopterygota</taxon>
        <taxon>Lepidoptera</taxon>
        <taxon>Glossata</taxon>
        <taxon>Ditrysia</taxon>
        <taxon>Bombycoidea</taxon>
        <taxon>Bombycidae</taxon>
        <taxon>Bombycinae</taxon>
        <taxon>Bombyx</taxon>
    </lineage>
</organism>
<dbReference type="Pfam" id="PF00168">
    <property type="entry name" value="C2"/>
    <property type="match status" value="2"/>
</dbReference>
<dbReference type="GeneID" id="114248981"/>
<dbReference type="GO" id="GO:0030672">
    <property type="term" value="C:synaptic vesicle membrane"/>
    <property type="evidence" value="ECO:0007669"/>
    <property type="project" value="TreeGrafter"/>
</dbReference>
<dbReference type="SUPFAM" id="SSF49562">
    <property type="entry name" value="C2 domain (Calcium/lipid-binding domain, CaLB)"/>
    <property type="match status" value="2"/>
</dbReference>
<dbReference type="GO" id="GO:0046928">
    <property type="term" value="P:regulation of neurotransmitter secretion"/>
    <property type="evidence" value="ECO:0007669"/>
    <property type="project" value="TreeGrafter"/>
</dbReference>
<proteinExistence type="predicted"/>
<dbReference type="Proteomes" id="UP000504629">
    <property type="component" value="Unplaced"/>
</dbReference>
<reference evidence="6" key="1">
    <citation type="submission" date="2025-08" db="UniProtKB">
        <authorList>
            <consortium name="RefSeq"/>
        </authorList>
    </citation>
    <scope>IDENTIFICATION</scope>
    <source>
        <tissue evidence="6">Silk gland</tissue>
    </source>
</reference>
<dbReference type="PROSITE" id="PS50004">
    <property type="entry name" value="C2"/>
    <property type="match status" value="2"/>
</dbReference>
<keyword evidence="5" id="KW-1185">Reference proteome</keyword>
<evidence type="ECO:0000256" key="2">
    <source>
        <dbReference type="ARBA" id="ARBA00022837"/>
    </source>
</evidence>
<protein>
    <submittedName>
        <fullName evidence="6">Multiple C2 and transmembrane domain-containing protein-like isoform X3</fullName>
    </submittedName>
</protein>
<evidence type="ECO:0000256" key="1">
    <source>
        <dbReference type="ARBA" id="ARBA00022723"/>
    </source>
</evidence>
<evidence type="ECO:0000256" key="3">
    <source>
        <dbReference type="SAM" id="Phobius"/>
    </source>
</evidence>
<feature type="domain" description="C2" evidence="4">
    <location>
        <begin position="299"/>
        <end position="417"/>
    </location>
</feature>
<feature type="domain" description="C2" evidence="4">
    <location>
        <begin position="144"/>
        <end position="261"/>
    </location>
</feature>
<gene>
    <name evidence="6" type="primary">LOC114248981</name>
</gene>
<dbReference type="RefSeq" id="XP_028038235.1">
    <property type="nucleotide sequence ID" value="XM_028182434.1"/>
</dbReference>
<dbReference type="InterPro" id="IPR000008">
    <property type="entry name" value="C2_dom"/>
</dbReference>
<name>A0A6J2K8E3_BOMMA</name>